<protein>
    <recommendedName>
        <fullName evidence="4">DUF4239 domain-containing protein</fullName>
    </recommendedName>
</protein>
<feature type="transmembrane region" description="Helical" evidence="1">
    <location>
        <begin position="6"/>
        <end position="27"/>
    </location>
</feature>
<evidence type="ECO:0008006" key="4">
    <source>
        <dbReference type="Google" id="ProtNLM"/>
    </source>
</evidence>
<dbReference type="EMBL" id="JAPKNK010000018">
    <property type="protein sequence ID" value="MCX5572320.1"/>
    <property type="molecule type" value="Genomic_DNA"/>
</dbReference>
<keyword evidence="1" id="KW-0472">Membrane</keyword>
<reference evidence="2" key="1">
    <citation type="submission" date="2022-11" db="EMBL/GenBank/DDBJ databases">
        <title>Biodiversity and phylogenetic relationships of bacteria.</title>
        <authorList>
            <person name="Machado R.A.R."/>
            <person name="Bhat A."/>
            <person name="Loulou A."/>
            <person name="Kallel S."/>
        </authorList>
    </citation>
    <scope>NUCLEOTIDE SEQUENCE</scope>
    <source>
        <strain evidence="2">K-TC2</strain>
    </source>
</reference>
<proteinExistence type="predicted"/>
<feature type="transmembrane region" description="Helical" evidence="1">
    <location>
        <begin position="215"/>
        <end position="233"/>
    </location>
</feature>
<name>A0A9X3EFK8_9HYPH</name>
<feature type="transmembrane region" description="Helical" evidence="1">
    <location>
        <begin position="48"/>
        <end position="72"/>
    </location>
</feature>
<evidence type="ECO:0000256" key="1">
    <source>
        <dbReference type="SAM" id="Phobius"/>
    </source>
</evidence>
<organism evidence="2 3">
    <name type="scientific">Kaistia nematophila</name>
    <dbReference type="NCBI Taxonomy" id="2994654"/>
    <lineage>
        <taxon>Bacteria</taxon>
        <taxon>Pseudomonadati</taxon>
        <taxon>Pseudomonadota</taxon>
        <taxon>Alphaproteobacteria</taxon>
        <taxon>Hyphomicrobiales</taxon>
        <taxon>Kaistiaceae</taxon>
        <taxon>Kaistia</taxon>
    </lineage>
</organism>
<gene>
    <name evidence="2" type="ORF">OSH07_24175</name>
</gene>
<sequence>MEFATHLSVPMLFVLFTAFGLAFYGIGRVALHFLSGHAIRDVGSIPQSAFLGTIATAWALSLGFIAADIWAVNSRADQATSMERSAIARLLRSAESDILDSSKLAAGIIAYRQQVASKEWLQDKNETPDDQVETILHDLRGEVATLARGNAPASLVSQVMTDFNDLQDARNLRLAVGNTSIDYYKWYLVMFLTVLTAVTIAATHADRTRAGRRALAIYAITASMSLWILAIHANPYDGLEALDPSLLFTNQKNASIAFSGP</sequence>
<keyword evidence="3" id="KW-1185">Reference proteome</keyword>
<accession>A0A9X3EFK8</accession>
<dbReference type="RefSeq" id="WP_266341283.1">
    <property type="nucleotide sequence ID" value="NZ_JAPKNK010000018.1"/>
</dbReference>
<dbReference type="AlphaFoldDB" id="A0A9X3EFK8"/>
<keyword evidence="1" id="KW-1133">Transmembrane helix</keyword>
<evidence type="ECO:0000313" key="3">
    <source>
        <dbReference type="Proteomes" id="UP001144805"/>
    </source>
</evidence>
<comment type="caution">
    <text evidence="2">The sequence shown here is derived from an EMBL/GenBank/DDBJ whole genome shotgun (WGS) entry which is preliminary data.</text>
</comment>
<dbReference type="InterPro" id="IPR025333">
    <property type="entry name" value="DUF4239"/>
</dbReference>
<dbReference type="Pfam" id="PF14023">
    <property type="entry name" value="Bestrophin-like"/>
    <property type="match status" value="1"/>
</dbReference>
<evidence type="ECO:0000313" key="2">
    <source>
        <dbReference type="EMBL" id="MCX5572320.1"/>
    </source>
</evidence>
<keyword evidence="1" id="KW-0812">Transmembrane</keyword>
<dbReference type="Proteomes" id="UP001144805">
    <property type="component" value="Unassembled WGS sequence"/>
</dbReference>